<reference evidence="2" key="3">
    <citation type="submission" date="2010-09" db="EMBL/GenBank/DDBJ databases">
        <title>Annotation of Gaeumannomyces graminis var. tritici R3-111a-1.</title>
        <authorList>
            <consortium name="The Broad Institute Genome Sequencing Platform"/>
            <person name="Ma L.-J."/>
            <person name="Dead R."/>
            <person name="Young S.K."/>
            <person name="Zeng Q."/>
            <person name="Gargeya S."/>
            <person name="Fitzgerald M."/>
            <person name="Haas B."/>
            <person name="Abouelleil A."/>
            <person name="Alvarado L."/>
            <person name="Arachchi H.M."/>
            <person name="Berlin A."/>
            <person name="Brown A."/>
            <person name="Chapman S.B."/>
            <person name="Chen Z."/>
            <person name="Dunbar C."/>
            <person name="Freedman E."/>
            <person name="Gearin G."/>
            <person name="Gellesch M."/>
            <person name="Goldberg J."/>
            <person name="Griggs A."/>
            <person name="Gujja S."/>
            <person name="Heiman D."/>
            <person name="Howarth C."/>
            <person name="Larson L."/>
            <person name="Lui A."/>
            <person name="MacDonald P.J.P."/>
            <person name="Mehta T."/>
            <person name="Montmayeur A."/>
            <person name="Murphy C."/>
            <person name="Neiman D."/>
            <person name="Pearson M."/>
            <person name="Priest M."/>
            <person name="Roberts A."/>
            <person name="Saif S."/>
            <person name="Shea T."/>
            <person name="Shenoy N."/>
            <person name="Sisk P."/>
            <person name="Stolte C."/>
            <person name="Sykes S."/>
            <person name="Yandava C."/>
            <person name="Wortman J."/>
            <person name="Nusbaum C."/>
            <person name="Birren B."/>
        </authorList>
    </citation>
    <scope>NUCLEOTIDE SEQUENCE</scope>
    <source>
        <strain evidence="2">R3-111a-1</strain>
    </source>
</reference>
<dbReference type="RefSeq" id="XP_009218751.1">
    <property type="nucleotide sequence ID" value="XM_009220487.1"/>
</dbReference>
<reference evidence="3" key="4">
    <citation type="journal article" date="2015" name="G3 (Bethesda)">
        <title>Genome sequences of three phytopathogenic species of the Magnaporthaceae family of fungi.</title>
        <authorList>
            <person name="Okagaki L.H."/>
            <person name="Nunes C.C."/>
            <person name="Sailsbery J."/>
            <person name="Clay B."/>
            <person name="Brown D."/>
            <person name="John T."/>
            <person name="Oh Y."/>
            <person name="Young N."/>
            <person name="Fitzgerald M."/>
            <person name="Haas B.J."/>
            <person name="Zeng Q."/>
            <person name="Young S."/>
            <person name="Adiconis X."/>
            <person name="Fan L."/>
            <person name="Levin J.Z."/>
            <person name="Mitchell T.K."/>
            <person name="Okubara P.A."/>
            <person name="Farman M.L."/>
            <person name="Kohn L.M."/>
            <person name="Birren B."/>
            <person name="Ma L.-J."/>
            <person name="Dean R.A."/>
        </authorList>
    </citation>
    <scope>NUCLEOTIDE SEQUENCE</scope>
    <source>
        <strain evidence="3">R3-111a-1</strain>
    </source>
</reference>
<evidence type="ECO:0000313" key="4">
    <source>
        <dbReference type="Proteomes" id="UP000006039"/>
    </source>
</evidence>
<sequence>MLPRLGYAGGGSTGTESKLKAKGAGAGGQLHGDVTPRRDWMPPVGTRGTGGGEASLPAAVKGTITTS</sequence>
<dbReference type="GeneID" id="20343170"/>
<reference evidence="3" key="5">
    <citation type="submission" date="2018-04" db="UniProtKB">
        <authorList>
            <consortium name="EnsemblFungi"/>
        </authorList>
    </citation>
    <scope>IDENTIFICATION</scope>
    <source>
        <strain evidence="3">R3-111a-1</strain>
    </source>
</reference>
<evidence type="ECO:0000313" key="2">
    <source>
        <dbReference type="EMBL" id="EJT77606.1"/>
    </source>
</evidence>
<proteinExistence type="predicted"/>
<dbReference type="VEuPathDB" id="FungiDB:GGTG_02712"/>
<keyword evidence="4" id="KW-1185">Reference proteome</keyword>
<organism evidence="2">
    <name type="scientific">Gaeumannomyces tritici (strain R3-111a-1)</name>
    <name type="common">Wheat and barley take-all root rot fungus</name>
    <name type="synonym">Gaeumannomyces graminis var. tritici</name>
    <dbReference type="NCBI Taxonomy" id="644352"/>
    <lineage>
        <taxon>Eukaryota</taxon>
        <taxon>Fungi</taxon>
        <taxon>Dikarya</taxon>
        <taxon>Ascomycota</taxon>
        <taxon>Pezizomycotina</taxon>
        <taxon>Sordariomycetes</taxon>
        <taxon>Sordariomycetidae</taxon>
        <taxon>Magnaporthales</taxon>
        <taxon>Magnaporthaceae</taxon>
        <taxon>Gaeumannomyces</taxon>
    </lineage>
</organism>
<evidence type="ECO:0000313" key="3">
    <source>
        <dbReference type="EnsemblFungi" id="EJT77606"/>
    </source>
</evidence>
<feature type="region of interest" description="Disordered" evidence="1">
    <location>
        <begin position="1"/>
        <end position="67"/>
    </location>
</feature>
<dbReference type="EnsemblFungi" id="EJT77606">
    <property type="protein sequence ID" value="EJT77606"/>
    <property type="gene ID" value="GGTG_02712"/>
</dbReference>
<reference evidence="4" key="1">
    <citation type="submission" date="2010-07" db="EMBL/GenBank/DDBJ databases">
        <title>The genome sequence of Gaeumannomyces graminis var. tritici strain R3-111a-1.</title>
        <authorList>
            <consortium name="The Broad Institute Genome Sequencing Platform"/>
            <person name="Ma L.-J."/>
            <person name="Dead R."/>
            <person name="Young S."/>
            <person name="Zeng Q."/>
            <person name="Koehrsen M."/>
            <person name="Alvarado L."/>
            <person name="Berlin A."/>
            <person name="Chapman S.B."/>
            <person name="Chen Z."/>
            <person name="Freedman E."/>
            <person name="Gellesch M."/>
            <person name="Goldberg J."/>
            <person name="Griggs A."/>
            <person name="Gujja S."/>
            <person name="Heilman E.R."/>
            <person name="Heiman D."/>
            <person name="Hepburn T."/>
            <person name="Howarth C."/>
            <person name="Jen D."/>
            <person name="Larson L."/>
            <person name="Mehta T."/>
            <person name="Neiman D."/>
            <person name="Pearson M."/>
            <person name="Roberts A."/>
            <person name="Saif S."/>
            <person name="Shea T."/>
            <person name="Shenoy N."/>
            <person name="Sisk P."/>
            <person name="Stolte C."/>
            <person name="Sykes S."/>
            <person name="Walk T."/>
            <person name="White J."/>
            <person name="Yandava C."/>
            <person name="Haas B."/>
            <person name="Nusbaum C."/>
            <person name="Birren B."/>
        </authorList>
    </citation>
    <scope>NUCLEOTIDE SEQUENCE [LARGE SCALE GENOMIC DNA]</scope>
    <source>
        <strain evidence="4">R3-111a-1</strain>
    </source>
</reference>
<dbReference type="Proteomes" id="UP000006039">
    <property type="component" value="Unassembled WGS sequence"/>
</dbReference>
<dbReference type="EMBL" id="GL385396">
    <property type="protein sequence ID" value="EJT77606.1"/>
    <property type="molecule type" value="Genomic_DNA"/>
</dbReference>
<accession>J3NN54</accession>
<name>J3NN54_GAET3</name>
<gene>
    <name evidence="3" type="primary">20343170</name>
    <name evidence="2" type="ORF">GGTG_02712</name>
</gene>
<protein>
    <submittedName>
        <fullName evidence="2 3">Uncharacterized protein</fullName>
    </submittedName>
</protein>
<dbReference type="AlphaFoldDB" id="J3NN54"/>
<reference evidence="2" key="2">
    <citation type="submission" date="2010-07" db="EMBL/GenBank/DDBJ databases">
        <authorList>
            <consortium name="The Broad Institute Genome Sequencing Platform"/>
            <consortium name="Broad Institute Genome Sequencing Center for Infectious Disease"/>
            <person name="Ma L.-J."/>
            <person name="Dead R."/>
            <person name="Young S."/>
            <person name="Zeng Q."/>
            <person name="Koehrsen M."/>
            <person name="Alvarado L."/>
            <person name="Berlin A."/>
            <person name="Chapman S.B."/>
            <person name="Chen Z."/>
            <person name="Freedman E."/>
            <person name="Gellesch M."/>
            <person name="Goldberg J."/>
            <person name="Griggs A."/>
            <person name="Gujja S."/>
            <person name="Heilman E.R."/>
            <person name="Heiman D."/>
            <person name="Hepburn T."/>
            <person name="Howarth C."/>
            <person name="Jen D."/>
            <person name="Larson L."/>
            <person name="Mehta T."/>
            <person name="Neiman D."/>
            <person name="Pearson M."/>
            <person name="Roberts A."/>
            <person name="Saif S."/>
            <person name="Shea T."/>
            <person name="Shenoy N."/>
            <person name="Sisk P."/>
            <person name="Stolte C."/>
            <person name="Sykes S."/>
            <person name="Walk T."/>
            <person name="White J."/>
            <person name="Yandava C."/>
            <person name="Haas B."/>
            <person name="Nusbaum C."/>
            <person name="Birren B."/>
        </authorList>
    </citation>
    <scope>NUCLEOTIDE SEQUENCE</scope>
    <source>
        <strain evidence="2">R3-111a-1</strain>
    </source>
</reference>
<evidence type="ECO:0000256" key="1">
    <source>
        <dbReference type="SAM" id="MobiDB-lite"/>
    </source>
</evidence>
<dbReference type="HOGENOM" id="CLU_2812494_0_0_1"/>